<evidence type="ECO:0000259" key="12">
    <source>
        <dbReference type="PROSITE" id="PS50262"/>
    </source>
</evidence>
<gene>
    <name evidence="14" type="primary">LOC107122797</name>
</gene>
<evidence type="ECO:0000256" key="1">
    <source>
        <dbReference type="ARBA" id="ARBA00004651"/>
    </source>
</evidence>
<keyword evidence="13" id="KW-1185">Reference proteome</keyword>
<evidence type="ECO:0000256" key="8">
    <source>
        <dbReference type="ARBA" id="ARBA00023170"/>
    </source>
</evidence>
<keyword evidence="4" id="KW-0552">Olfaction</keyword>
<keyword evidence="9 10" id="KW-0807">Transducer</keyword>
<evidence type="ECO:0000256" key="6">
    <source>
        <dbReference type="ARBA" id="ARBA00023040"/>
    </source>
</evidence>
<dbReference type="RefSeq" id="XP_015281425.1">
    <property type="nucleotide sequence ID" value="XM_015425939.1"/>
</dbReference>
<dbReference type="GeneID" id="107122797"/>
<dbReference type="PROSITE" id="PS00237">
    <property type="entry name" value="G_PROTEIN_RECEP_F1_1"/>
    <property type="match status" value="1"/>
</dbReference>
<keyword evidence="4" id="KW-0716">Sensory transduction</keyword>
<evidence type="ECO:0000256" key="3">
    <source>
        <dbReference type="ARBA" id="ARBA00022692"/>
    </source>
</evidence>
<keyword evidence="2" id="KW-1003">Cell membrane</keyword>
<evidence type="ECO:0000256" key="11">
    <source>
        <dbReference type="SAM" id="Phobius"/>
    </source>
</evidence>
<comment type="similarity">
    <text evidence="10">Belongs to the G-protein coupled receptor 1 family.</text>
</comment>
<name>A0ABM1L638_GEKJA</name>
<protein>
    <submittedName>
        <fullName evidence="14">Olfactory receptor 14A16-like</fullName>
    </submittedName>
</protein>
<reference evidence="14" key="1">
    <citation type="submission" date="2025-08" db="UniProtKB">
        <authorList>
            <consortium name="RefSeq"/>
        </authorList>
    </citation>
    <scope>IDENTIFICATION</scope>
</reference>
<dbReference type="InterPro" id="IPR050516">
    <property type="entry name" value="Olfactory_GPCR"/>
</dbReference>
<dbReference type="Gene3D" id="1.20.1070.10">
    <property type="entry name" value="Rhodopsin 7-helix transmembrane proteins"/>
    <property type="match status" value="1"/>
</dbReference>
<evidence type="ECO:0000313" key="13">
    <source>
        <dbReference type="Proteomes" id="UP000694871"/>
    </source>
</evidence>
<dbReference type="InterPro" id="IPR000276">
    <property type="entry name" value="GPCR_Rhodpsn"/>
</dbReference>
<evidence type="ECO:0000256" key="10">
    <source>
        <dbReference type="RuleBase" id="RU000688"/>
    </source>
</evidence>
<feature type="transmembrane region" description="Helical" evidence="11">
    <location>
        <begin position="276"/>
        <end position="296"/>
    </location>
</feature>
<keyword evidence="7 11" id="KW-0472">Membrane</keyword>
<dbReference type="PRINTS" id="PR00245">
    <property type="entry name" value="OLFACTORYR"/>
</dbReference>
<feature type="transmembrane region" description="Helical" evidence="11">
    <location>
        <begin position="62"/>
        <end position="82"/>
    </location>
</feature>
<dbReference type="PRINTS" id="PR00237">
    <property type="entry name" value="GPCRRHODOPSN"/>
</dbReference>
<dbReference type="PANTHER" id="PTHR26452">
    <property type="entry name" value="OLFACTORY RECEPTOR"/>
    <property type="match status" value="1"/>
</dbReference>
<proteinExistence type="inferred from homology"/>
<feature type="domain" description="G-protein coupled receptors family 1 profile" evidence="12">
    <location>
        <begin position="45"/>
        <end position="294"/>
    </location>
</feature>
<sequence length="405" mass="45775">MAVRTQITNHSIVKEFLLMTFSDDRDMQILHFVIFLSTYFLAVTGNCLIVIAVALNHHLHTPMYFFLVNLSVIDTCVISTTVPKSMAISLTNNNHISFSGCVTQIFFVVMCVTAELAILTVMAYDRYVAICRPLQYRLIMNWDACAQMAAATWISSVMHAVLETGVTFSLSFCRSNLIEQFFCDIPQLQKISCTDTKVNERLILILGLIVDSFMFLFIFISYGYIFSTVLKIPSIQGRYKAFSTCTPHLVVFSLFIITGVFSYMRPKALSSPTLDLISAVVYAVLPPVLNPIIYSLRNKDIKEGISWQEQCGMGRKAKRTLMSILGNSRMKKALLNLMVDSFEEIDEEKNNKNGCTKCADVPMKEQWQPFCSYGFMKAPCSDILSRAAVMDLEDCNSVEDYTTQY</sequence>
<evidence type="ECO:0000256" key="2">
    <source>
        <dbReference type="ARBA" id="ARBA00022475"/>
    </source>
</evidence>
<keyword evidence="5 11" id="KW-1133">Transmembrane helix</keyword>
<feature type="transmembrane region" description="Helical" evidence="11">
    <location>
        <begin position="202"/>
        <end position="225"/>
    </location>
</feature>
<dbReference type="InterPro" id="IPR000725">
    <property type="entry name" value="Olfact_rcpt"/>
</dbReference>
<accession>A0ABM1L638</accession>
<evidence type="ECO:0000256" key="5">
    <source>
        <dbReference type="ARBA" id="ARBA00022989"/>
    </source>
</evidence>
<feature type="transmembrane region" description="Helical" evidence="11">
    <location>
        <begin position="29"/>
        <end position="55"/>
    </location>
</feature>
<keyword evidence="8 10" id="KW-0675">Receptor</keyword>
<feature type="transmembrane region" description="Helical" evidence="11">
    <location>
        <begin position="102"/>
        <end position="124"/>
    </location>
</feature>
<dbReference type="Pfam" id="PF13853">
    <property type="entry name" value="7tm_4"/>
    <property type="match status" value="1"/>
</dbReference>
<dbReference type="CDD" id="cd15227">
    <property type="entry name" value="7tmA_OR14-like"/>
    <property type="match status" value="1"/>
</dbReference>
<organism evidence="13 14">
    <name type="scientific">Gekko japonicus</name>
    <name type="common">Schlegel's Japanese gecko</name>
    <dbReference type="NCBI Taxonomy" id="146911"/>
    <lineage>
        <taxon>Eukaryota</taxon>
        <taxon>Metazoa</taxon>
        <taxon>Chordata</taxon>
        <taxon>Craniata</taxon>
        <taxon>Vertebrata</taxon>
        <taxon>Euteleostomi</taxon>
        <taxon>Lepidosauria</taxon>
        <taxon>Squamata</taxon>
        <taxon>Bifurcata</taxon>
        <taxon>Gekkota</taxon>
        <taxon>Gekkonidae</taxon>
        <taxon>Gekkoninae</taxon>
        <taxon>Gekko</taxon>
    </lineage>
</organism>
<dbReference type="PROSITE" id="PS50262">
    <property type="entry name" value="G_PROTEIN_RECEP_F1_2"/>
    <property type="match status" value="1"/>
</dbReference>
<evidence type="ECO:0000313" key="14">
    <source>
        <dbReference type="RefSeq" id="XP_015281425.1"/>
    </source>
</evidence>
<keyword evidence="6 10" id="KW-0297">G-protein coupled receptor</keyword>
<dbReference type="SUPFAM" id="SSF81321">
    <property type="entry name" value="Family A G protein-coupled receptor-like"/>
    <property type="match status" value="1"/>
</dbReference>
<evidence type="ECO:0000256" key="9">
    <source>
        <dbReference type="ARBA" id="ARBA00023224"/>
    </source>
</evidence>
<evidence type="ECO:0000256" key="4">
    <source>
        <dbReference type="ARBA" id="ARBA00022725"/>
    </source>
</evidence>
<evidence type="ECO:0000256" key="7">
    <source>
        <dbReference type="ARBA" id="ARBA00023136"/>
    </source>
</evidence>
<keyword evidence="3 10" id="KW-0812">Transmembrane</keyword>
<dbReference type="Proteomes" id="UP000694871">
    <property type="component" value="Unplaced"/>
</dbReference>
<comment type="subcellular location">
    <subcellularLocation>
        <location evidence="1">Cell membrane</location>
        <topology evidence="1">Multi-pass membrane protein</topology>
    </subcellularLocation>
</comment>
<feature type="transmembrane region" description="Helical" evidence="11">
    <location>
        <begin position="246"/>
        <end position="264"/>
    </location>
</feature>
<dbReference type="InterPro" id="IPR017452">
    <property type="entry name" value="GPCR_Rhodpsn_7TM"/>
</dbReference>